<dbReference type="Pfam" id="PF13644">
    <property type="entry name" value="DKNYY"/>
    <property type="match status" value="2"/>
</dbReference>
<dbReference type="InterPro" id="IPR027375">
    <property type="entry name" value="DKNYY"/>
</dbReference>
<evidence type="ECO:0000313" key="1">
    <source>
        <dbReference type="EMBL" id="TWI14952.1"/>
    </source>
</evidence>
<gene>
    <name evidence="1" type="ORF">IQ31_05178</name>
</gene>
<organism evidence="1 2">
    <name type="scientific">Sphingobacterium siyangense</name>
    <dbReference type="NCBI Taxonomy" id="459529"/>
    <lineage>
        <taxon>Bacteria</taxon>
        <taxon>Pseudomonadati</taxon>
        <taxon>Bacteroidota</taxon>
        <taxon>Sphingobacteriia</taxon>
        <taxon>Sphingobacteriales</taxon>
        <taxon>Sphingobacteriaceae</taxon>
        <taxon>Sphingobacterium</taxon>
    </lineage>
</organism>
<comment type="caution">
    <text evidence="1">The sequence shown here is derived from an EMBL/GenBank/DDBJ whole genome shotgun (WGS) entry which is preliminary data.</text>
</comment>
<dbReference type="Proteomes" id="UP000315908">
    <property type="component" value="Unassembled WGS sequence"/>
</dbReference>
<accession>A0A562M555</accession>
<dbReference type="RefSeq" id="WP_425304078.1">
    <property type="nucleotide sequence ID" value="NZ_JBPFRV010000027.1"/>
</dbReference>
<protein>
    <submittedName>
        <fullName evidence="1">DKNYY family protein</fullName>
    </submittedName>
</protein>
<name>A0A562M555_9SPHI</name>
<evidence type="ECO:0000313" key="2">
    <source>
        <dbReference type="Proteomes" id="UP000315908"/>
    </source>
</evidence>
<dbReference type="EMBL" id="VLKR01000046">
    <property type="protein sequence ID" value="TWI14952.1"/>
    <property type="molecule type" value="Genomic_DNA"/>
</dbReference>
<dbReference type="PROSITE" id="PS51257">
    <property type="entry name" value="PROKAR_LIPOPROTEIN"/>
    <property type="match status" value="1"/>
</dbReference>
<proteinExistence type="predicted"/>
<dbReference type="AlphaFoldDB" id="A0A562M555"/>
<reference evidence="1 2" key="1">
    <citation type="journal article" date="2015" name="Stand. Genomic Sci.">
        <title>Genomic Encyclopedia of Bacterial and Archaeal Type Strains, Phase III: the genomes of soil and plant-associated and newly described type strains.</title>
        <authorList>
            <person name="Whitman W.B."/>
            <person name="Woyke T."/>
            <person name="Klenk H.P."/>
            <person name="Zhou Y."/>
            <person name="Lilburn T.G."/>
            <person name="Beck B.J."/>
            <person name="De Vos P."/>
            <person name="Vandamme P."/>
            <person name="Eisen J.A."/>
            <person name="Garrity G."/>
            <person name="Hugenholtz P."/>
            <person name="Kyrpides N.C."/>
        </authorList>
    </citation>
    <scope>NUCLEOTIDE SEQUENCE [LARGE SCALE GENOMIC DNA]</scope>
    <source>
        <strain evidence="1 2">CGMCC 1.6855</strain>
    </source>
</reference>
<sequence>MGIINNKSRIICNAKMKKYTFFLACILLCFFISCRNIGKPVDKQKSGSYFIDSKGQIAYCQNGNWFSLGISQMQADAKSFEVLSEDIAKDKNAVYFRGTTQKLVDKNSFYVDNQIPKDRFHVYYIDQALGFNIIQGADPKTYELVKDHINWAHDKDHYFYSNDMIKADRKTFSFVNDYFLMDKDSVYVSPNIGAFKAVVANSGNIEAINKYYMRIGNTIYYPPFQQGSDVITRSFKTIDKIRVLDQDHISVDNKTILFRGKSFRYEQVNAPSFALFPIDEKNDVYGSNSYSKDKNNVYYNQEIIPNVDIKTFIPLGHDFGKDAKNVFYQKKLLEGVDANSFKKDGDFYKDNRGNKFSGLTGNKI</sequence>